<dbReference type="EMBL" id="CP006720">
    <property type="protein sequence ID" value="AHI58633.1"/>
    <property type="molecule type" value="Genomic_DNA"/>
</dbReference>
<evidence type="ECO:0000313" key="2">
    <source>
        <dbReference type="Proteomes" id="UP000019260"/>
    </source>
</evidence>
<accession>W6AMT9</accession>
<keyword evidence="2" id="KW-1185">Reference proteome</keyword>
<dbReference type="AlphaFoldDB" id="W6AMT9"/>
<organism evidence="1 2">
    <name type="scientific">Spiroplasma mirum ATCC 29335</name>
    <dbReference type="NCBI Taxonomy" id="838561"/>
    <lineage>
        <taxon>Bacteria</taxon>
        <taxon>Bacillati</taxon>
        <taxon>Mycoplasmatota</taxon>
        <taxon>Mollicutes</taxon>
        <taxon>Entomoplasmatales</taxon>
        <taxon>Spiroplasmataceae</taxon>
        <taxon>Spiroplasma</taxon>
    </lineage>
</organism>
<dbReference type="Proteomes" id="UP000019260">
    <property type="component" value="Chromosome"/>
</dbReference>
<dbReference type="PATRIC" id="fig|838561.3.peg.1281"/>
<dbReference type="KEGG" id="smia:P344_06660"/>
<gene>
    <name evidence="1" type="ORF">P344_06660</name>
</gene>
<proteinExistence type="predicted"/>
<protein>
    <submittedName>
        <fullName evidence="1">Uncharacterized protein</fullName>
    </submittedName>
</protein>
<name>W6AMT9_9MOLU</name>
<dbReference type="HOGENOM" id="CLU_3104001_0_0_14"/>
<dbReference type="RefSeq" id="WP_158500477.1">
    <property type="nucleotide sequence ID" value="NZ_CP002082.1"/>
</dbReference>
<dbReference type="STRING" id="838561.P344_06660"/>
<evidence type="ECO:0000313" key="1">
    <source>
        <dbReference type="EMBL" id="AHI58633.1"/>
    </source>
</evidence>
<reference evidence="1 2" key="1">
    <citation type="submission" date="2013-09" db="EMBL/GenBank/DDBJ databases">
        <title>Complete genome sequence of Spiroplasma mirum suckling mouse cataract agent.</title>
        <authorList>
            <person name="Landry C.A."/>
            <person name="Bastian F.O."/>
            <person name="Thune R.L."/>
        </authorList>
    </citation>
    <scope>NUCLEOTIDE SEQUENCE [LARGE SCALE GENOMIC DNA]</scope>
    <source>
        <strain evidence="1 2">SMCA</strain>
    </source>
</reference>
<sequence length="51" mass="5783">MQNLDAILTSYDVSYAITNFETVKTGNTYFHHSVWSDLPYVDLTNGKTVVL</sequence>